<dbReference type="Gene3D" id="3.40.50.620">
    <property type="entry name" value="HUPs"/>
    <property type="match status" value="1"/>
</dbReference>
<dbReference type="EMBL" id="JAQQWE010000006">
    <property type="protein sequence ID" value="KAK7948672.1"/>
    <property type="molecule type" value="Genomic_DNA"/>
</dbReference>
<dbReference type="PANTHER" id="PTHR31285:SF0">
    <property type="entry name" value="NICOTINAMIDE MONONUCLEOTIDE ADENYLYLTRANSFERASE"/>
    <property type="match status" value="1"/>
</dbReference>
<dbReference type="InterPro" id="IPR014729">
    <property type="entry name" value="Rossmann-like_a/b/a_fold"/>
</dbReference>
<keyword evidence="1" id="KW-0548">Nucleotidyltransferase</keyword>
<comment type="caution">
    <text evidence="1">The sequence shown here is derived from an EMBL/GenBank/DDBJ whole genome shotgun (WGS) entry which is preliminary data.</text>
</comment>
<dbReference type="GeneID" id="92078842"/>
<evidence type="ECO:0000313" key="2">
    <source>
        <dbReference type="Proteomes" id="UP001391051"/>
    </source>
</evidence>
<reference evidence="1 2" key="1">
    <citation type="submission" date="2023-01" db="EMBL/GenBank/DDBJ databases">
        <title>Analysis of 21 Apiospora genomes using comparative genomics revels a genus with tremendous synthesis potential of carbohydrate active enzymes and secondary metabolites.</title>
        <authorList>
            <person name="Sorensen T."/>
        </authorList>
    </citation>
    <scope>NUCLEOTIDE SEQUENCE [LARGE SCALE GENOMIC DNA]</scope>
    <source>
        <strain evidence="1 2">CBS 24483</strain>
    </source>
</reference>
<keyword evidence="1" id="KW-0808">Transferase</keyword>
<dbReference type="SUPFAM" id="SSF52374">
    <property type="entry name" value="Nucleotidylyl transferase"/>
    <property type="match status" value="1"/>
</dbReference>
<protein>
    <submittedName>
        <fullName evidence="1">Cytidylyltransferase</fullName>
    </submittedName>
</protein>
<gene>
    <name evidence="1" type="ORF">PG986_009558</name>
</gene>
<name>A0ABR1Q8N8_9PEZI</name>
<organism evidence="1 2">
    <name type="scientific">Apiospora aurea</name>
    <dbReference type="NCBI Taxonomy" id="335848"/>
    <lineage>
        <taxon>Eukaryota</taxon>
        <taxon>Fungi</taxon>
        <taxon>Dikarya</taxon>
        <taxon>Ascomycota</taxon>
        <taxon>Pezizomycotina</taxon>
        <taxon>Sordariomycetes</taxon>
        <taxon>Xylariomycetidae</taxon>
        <taxon>Amphisphaeriales</taxon>
        <taxon>Apiosporaceae</taxon>
        <taxon>Apiospora</taxon>
    </lineage>
</organism>
<evidence type="ECO:0000313" key="1">
    <source>
        <dbReference type="EMBL" id="KAK7948672.1"/>
    </source>
</evidence>
<keyword evidence="2" id="KW-1185">Reference proteome</keyword>
<sequence>MSASDAIDTETMRSPCQLPSNLVSYFTQALKTFQLSGTTFTVLCSVSSPSASASASASAIAIATNRSDNDTQVAAPIQPKQAPRALVVLDSSFNPPTLAHQRMALSALADQPKQQQQNNTPRDSRVLLLLAINNADKAPKPAAFPQRLAMMYVFAQDLLSAARSQRNGHLHRQAAVPDTGSSMGAGAEEEGVVDIAVTTEPYFHSKSNAIATSEFYSGAAATMYLTGFDTLIRILDAKYYPNDTMRQALDPFLSQSRLRVTMRTDADWGTAADQRAYLAGLRDGKLEAMGGRREWADKVEMVEGRREGKGEDVISSTKVRDAVQSEDWQALRRLVSDGVGEWVKTQGLYKEEG</sequence>
<accession>A0ABR1Q8N8</accession>
<dbReference type="PANTHER" id="PTHR31285">
    <property type="entry name" value="NICOTINAMIDE MONONUCLEOTIDE ADENYLYLTRANSFERASE"/>
    <property type="match status" value="1"/>
</dbReference>
<proteinExistence type="predicted"/>
<dbReference type="GO" id="GO:0016779">
    <property type="term" value="F:nucleotidyltransferase activity"/>
    <property type="evidence" value="ECO:0007669"/>
    <property type="project" value="UniProtKB-KW"/>
</dbReference>
<dbReference type="RefSeq" id="XP_066698178.1">
    <property type="nucleotide sequence ID" value="XM_066845780.1"/>
</dbReference>
<dbReference type="Proteomes" id="UP001391051">
    <property type="component" value="Unassembled WGS sequence"/>
</dbReference>